<evidence type="ECO:0000313" key="6">
    <source>
        <dbReference type="Proteomes" id="UP001149719"/>
    </source>
</evidence>
<dbReference type="SUPFAM" id="SSF53098">
    <property type="entry name" value="Ribonuclease H-like"/>
    <property type="match status" value="1"/>
</dbReference>
<dbReference type="PANTHER" id="PTHR30231">
    <property type="entry name" value="DNA POLYMERASE III SUBUNIT EPSILON"/>
    <property type="match status" value="1"/>
</dbReference>
<dbReference type="CDD" id="cd06127">
    <property type="entry name" value="DEDDh"/>
    <property type="match status" value="1"/>
</dbReference>
<reference evidence="5" key="1">
    <citation type="submission" date="2022-12" db="EMBL/GenBank/DDBJ databases">
        <title>Marinomonas 15G1-11 sp. nov, isolated from marine algae.</title>
        <authorList>
            <person name="Butt M."/>
            <person name="Choi D.G."/>
            <person name="Kim J.M."/>
            <person name="Lee J.K."/>
            <person name="Baek J.H."/>
            <person name="Jeon C.O."/>
        </authorList>
    </citation>
    <scope>NUCLEOTIDE SEQUENCE</scope>
    <source>
        <strain evidence="5">15G1-11</strain>
    </source>
</reference>
<keyword evidence="6" id="KW-1185">Reference proteome</keyword>
<evidence type="ECO:0000313" key="5">
    <source>
        <dbReference type="EMBL" id="MCZ2722034.1"/>
    </source>
</evidence>
<dbReference type="InterPro" id="IPR012337">
    <property type="entry name" value="RNaseH-like_sf"/>
</dbReference>
<keyword evidence="1" id="KW-0540">Nuclease</keyword>
<dbReference type="PANTHER" id="PTHR30231:SF4">
    <property type="entry name" value="PROTEIN NEN2"/>
    <property type="match status" value="1"/>
</dbReference>
<sequence>MIFNKKPAPSLLDWKQSFQTLEKNAPQGPLKRFYEQGAVAYDTPLRDTSMVSLDLETTGLNPEKDAIVSAGLVPLNHQRIQCRGSKYWMFTPDSPLSHKSVTIHEMTHEDLNGAPSLEDCFEEVLAALAKKVVIVHCVHIEREFLLKASLKLYGQPLYFPILDTMEIENRILKQRSWIEKLKQGRISIRLDACRQRYNLPRYKAHHALTDAYSSAELLQAQMAHHLDEDQPISNYWL</sequence>
<dbReference type="RefSeq" id="WP_269125320.1">
    <property type="nucleotide sequence ID" value="NZ_JAPUBN010000015.1"/>
</dbReference>
<comment type="caution">
    <text evidence="5">The sequence shown here is derived from an EMBL/GenBank/DDBJ whole genome shotgun (WGS) entry which is preliminary data.</text>
</comment>
<dbReference type="Proteomes" id="UP001149719">
    <property type="component" value="Unassembled WGS sequence"/>
</dbReference>
<dbReference type="InterPro" id="IPR013520">
    <property type="entry name" value="Ribonucl_H"/>
</dbReference>
<dbReference type="EMBL" id="JAPUBN010000015">
    <property type="protein sequence ID" value="MCZ2722034.1"/>
    <property type="molecule type" value="Genomic_DNA"/>
</dbReference>
<dbReference type="SMART" id="SM00479">
    <property type="entry name" value="EXOIII"/>
    <property type="match status" value="1"/>
</dbReference>
<evidence type="ECO:0000256" key="2">
    <source>
        <dbReference type="ARBA" id="ARBA00022801"/>
    </source>
</evidence>
<evidence type="ECO:0000259" key="4">
    <source>
        <dbReference type="SMART" id="SM00479"/>
    </source>
</evidence>
<accession>A0ABT4JUH0</accession>
<evidence type="ECO:0000256" key="3">
    <source>
        <dbReference type="ARBA" id="ARBA00022839"/>
    </source>
</evidence>
<dbReference type="NCBIfam" id="NF006602">
    <property type="entry name" value="PRK09146.1"/>
    <property type="match status" value="1"/>
</dbReference>
<gene>
    <name evidence="5" type="ORF">O1D97_10300</name>
</gene>
<protein>
    <submittedName>
        <fullName evidence="5">3'-5' exonuclease</fullName>
    </submittedName>
</protein>
<name>A0ABT4JUH0_9GAMM</name>
<keyword evidence="3 5" id="KW-0269">Exonuclease</keyword>
<dbReference type="GO" id="GO:0004527">
    <property type="term" value="F:exonuclease activity"/>
    <property type="evidence" value="ECO:0007669"/>
    <property type="project" value="UniProtKB-KW"/>
</dbReference>
<proteinExistence type="predicted"/>
<dbReference type="Pfam" id="PF00929">
    <property type="entry name" value="RNase_T"/>
    <property type="match status" value="1"/>
</dbReference>
<dbReference type="InterPro" id="IPR036397">
    <property type="entry name" value="RNaseH_sf"/>
</dbReference>
<dbReference type="Gene3D" id="3.30.420.10">
    <property type="entry name" value="Ribonuclease H-like superfamily/Ribonuclease H"/>
    <property type="match status" value="1"/>
</dbReference>
<feature type="domain" description="Exonuclease" evidence="4">
    <location>
        <begin position="49"/>
        <end position="227"/>
    </location>
</feature>
<organism evidence="5 6">
    <name type="scientific">Marinomonas phaeophyticola</name>
    <dbReference type="NCBI Taxonomy" id="3004091"/>
    <lineage>
        <taxon>Bacteria</taxon>
        <taxon>Pseudomonadati</taxon>
        <taxon>Pseudomonadota</taxon>
        <taxon>Gammaproteobacteria</taxon>
        <taxon>Oceanospirillales</taxon>
        <taxon>Oceanospirillaceae</taxon>
        <taxon>Marinomonas</taxon>
    </lineage>
</organism>
<keyword evidence="2" id="KW-0378">Hydrolase</keyword>
<evidence type="ECO:0000256" key="1">
    <source>
        <dbReference type="ARBA" id="ARBA00022722"/>
    </source>
</evidence>